<evidence type="ECO:0000313" key="2">
    <source>
        <dbReference type="EMBL" id="SUQ24516.1"/>
    </source>
</evidence>
<protein>
    <recommendedName>
        <fullName evidence="4">Tetratricopeptide repeat protein</fullName>
    </recommendedName>
</protein>
<dbReference type="Gene3D" id="1.25.40.10">
    <property type="entry name" value="Tetratricopeptide repeat domain"/>
    <property type="match status" value="1"/>
</dbReference>
<accession>A0A380S7G8</accession>
<sequence>MRITRNIVFALLLAISFASANEDLRIADSCYAARALRAKGDKADAKNAKIMKEAYKKAMEDSTVLEAATEGYVKTLYFCFRFVQFDEKKRQLHLDTLMDASRSAYEQFPQNKEIAHVYASTLSMWGSERNVLSSLKEGIAGKVRDVATAAEDWQILGRAHFVLPYVPFLLSWPDEKLADKYLNMALEQNRKDIYNYYFLADLRYDQGRYDDAMEFIVQGLDAGVRPGYILEDKRARWHLKELWKKIDYKHRDKLSPKHLEDGENIRKTIEALKAKNKKK</sequence>
<evidence type="ECO:0008006" key="4">
    <source>
        <dbReference type="Google" id="ProtNLM"/>
    </source>
</evidence>
<dbReference type="EMBL" id="UHJL01000002">
    <property type="protein sequence ID" value="SUQ24516.1"/>
    <property type="molecule type" value="Genomic_DNA"/>
</dbReference>
<proteinExistence type="predicted"/>
<feature type="chain" id="PRO_5016904745" description="Tetratricopeptide repeat protein" evidence="1">
    <location>
        <begin position="21"/>
        <end position="279"/>
    </location>
</feature>
<dbReference type="Proteomes" id="UP000255423">
    <property type="component" value="Unassembled WGS sequence"/>
</dbReference>
<dbReference type="SUPFAM" id="SSF48452">
    <property type="entry name" value="TPR-like"/>
    <property type="match status" value="1"/>
</dbReference>
<gene>
    <name evidence="2" type="ORF">SAMN05661053_1922</name>
</gene>
<organism evidence="2 3">
    <name type="scientific">Fibrobacter succinogenes</name>
    <name type="common">Bacteroides succinogenes</name>
    <dbReference type="NCBI Taxonomy" id="833"/>
    <lineage>
        <taxon>Bacteria</taxon>
        <taxon>Pseudomonadati</taxon>
        <taxon>Fibrobacterota</taxon>
        <taxon>Fibrobacteria</taxon>
        <taxon>Fibrobacterales</taxon>
        <taxon>Fibrobacteraceae</taxon>
        <taxon>Fibrobacter</taxon>
    </lineage>
</organism>
<reference evidence="2 3" key="1">
    <citation type="submission" date="2017-08" db="EMBL/GenBank/DDBJ databases">
        <authorList>
            <person name="de Groot N.N."/>
        </authorList>
    </citation>
    <scope>NUCLEOTIDE SEQUENCE [LARGE SCALE GENOMIC DNA]</scope>
    <source>
        <strain evidence="2 3">HM2</strain>
    </source>
</reference>
<feature type="signal peptide" evidence="1">
    <location>
        <begin position="1"/>
        <end position="20"/>
    </location>
</feature>
<evidence type="ECO:0000256" key="1">
    <source>
        <dbReference type="SAM" id="SignalP"/>
    </source>
</evidence>
<dbReference type="InterPro" id="IPR011990">
    <property type="entry name" value="TPR-like_helical_dom_sf"/>
</dbReference>
<evidence type="ECO:0000313" key="3">
    <source>
        <dbReference type="Proteomes" id="UP000255423"/>
    </source>
</evidence>
<keyword evidence="1" id="KW-0732">Signal</keyword>
<dbReference type="AlphaFoldDB" id="A0A380S7G8"/>
<name>A0A380S7G8_FIBSU</name>